<dbReference type="AlphaFoldDB" id="A0A9X0CBY1"/>
<dbReference type="Proteomes" id="UP001149954">
    <property type="component" value="Unassembled WGS sequence"/>
</dbReference>
<keyword evidence="1" id="KW-0560">Oxidoreductase</keyword>
<keyword evidence="2" id="KW-1185">Reference proteome</keyword>
<evidence type="ECO:0000313" key="2">
    <source>
        <dbReference type="Proteomes" id="UP001149954"/>
    </source>
</evidence>
<dbReference type="GO" id="GO:0043386">
    <property type="term" value="P:mycotoxin biosynthetic process"/>
    <property type="evidence" value="ECO:0007669"/>
    <property type="project" value="UniProtKB-ARBA"/>
</dbReference>
<dbReference type="GO" id="GO:0051213">
    <property type="term" value="F:dioxygenase activity"/>
    <property type="evidence" value="ECO:0007669"/>
    <property type="project" value="UniProtKB-KW"/>
</dbReference>
<dbReference type="OrthoDB" id="3934656at2759"/>
<dbReference type="EMBL" id="JAPWDS010000001">
    <property type="protein sequence ID" value="KAJ5520437.1"/>
    <property type="molecule type" value="Genomic_DNA"/>
</dbReference>
<keyword evidence="1" id="KW-0223">Dioxygenase</keyword>
<dbReference type="GO" id="GO:0020037">
    <property type="term" value="F:heme binding"/>
    <property type="evidence" value="ECO:0007669"/>
    <property type="project" value="InterPro"/>
</dbReference>
<accession>A0A9X0CBY1</accession>
<gene>
    <name evidence="1" type="ORF">N7463_000890</name>
</gene>
<sequence length="70" mass="7682">MTSSAKVLSLVTTMAKHPQAVRRAHQEIDNAFTQQNLSSPSPTYTECCALPFIDACVWEAMRITAATSPR</sequence>
<dbReference type="InterPro" id="IPR036396">
    <property type="entry name" value="Cyt_P450_sf"/>
</dbReference>
<dbReference type="SUPFAM" id="SSF48264">
    <property type="entry name" value="Cytochrome P450"/>
    <property type="match status" value="1"/>
</dbReference>
<proteinExistence type="predicted"/>
<reference evidence="1" key="1">
    <citation type="submission" date="2022-12" db="EMBL/GenBank/DDBJ databases">
        <authorList>
            <person name="Petersen C."/>
        </authorList>
    </citation>
    <scope>NUCLEOTIDE SEQUENCE</scope>
    <source>
        <strain evidence="1">IBT 29495</strain>
    </source>
</reference>
<name>A0A9X0CBY1_9EURO</name>
<reference evidence="1" key="2">
    <citation type="journal article" date="2023" name="IMA Fungus">
        <title>Comparative genomic study of the Penicillium genus elucidates a diverse pangenome and 15 lateral gene transfer events.</title>
        <authorList>
            <person name="Petersen C."/>
            <person name="Sorensen T."/>
            <person name="Nielsen M.R."/>
            <person name="Sondergaard T.E."/>
            <person name="Sorensen J.L."/>
            <person name="Fitzpatrick D.A."/>
            <person name="Frisvad J.C."/>
            <person name="Nielsen K.L."/>
        </authorList>
    </citation>
    <scope>NUCLEOTIDE SEQUENCE</scope>
    <source>
        <strain evidence="1">IBT 29495</strain>
    </source>
</reference>
<dbReference type="GO" id="GO:0004497">
    <property type="term" value="F:monooxygenase activity"/>
    <property type="evidence" value="ECO:0007669"/>
    <property type="project" value="InterPro"/>
</dbReference>
<comment type="caution">
    <text evidence="1">The sequence shown here is derived from an EMBL/GenBank/DDBJ whole genome shotgun (WGS) entry which is preliminary data.</text>
</comment>
<evidence type="ECO:0000313" key="1">
    <source>
        <dbReference type="EMBL" id="KAJ5520437.1"/>
    </source>
</evidence>
<dbReference type="Pfam" id="PF00067">
    <property type="entry name" value="p450"/>
    <property type="match status" value="1"/>
</dbReference>
<organism evidence="1 2">
    <name type="scientific">Penicillium fimorum</name>
    <dbReference type="NCBI Taxonomy" id="1882269"/>
    <lineage>
        <taxon>Eukaryota</taxon>
        <taxon>Fungi</taxon>
        <taxon>Dikarya</taxon>
        <taxon>Ascomycota</taxon>
        <taxon>Pezizomycotina</taxon>
        <taxon>Eurotiomycetes</taxon>
        <taxon>Eurotiomycetidae</taxon>
        <taxon>Eurotiales</taxon>
        <taxon>Aspergillaceae</taxon>
        <taxon>Penicillium</taxon>
    </lineage>
</organism>
<protein>
    <submittedName>
        <fullName evidence="1">Oxoglutarate/iron-dependent dioxygenase</fullName>
    </submittedName>
</protein>
<dbReference type="InterPro" id="IPR001128">
    <property type="entry name" value="Cyt_P450"/>
</dbReference>
<dbReference type="GO" id="GO:0016705">
    <property type="term" value="F:oxidoreductase activity, acting on paired donors, with incorporation or reduction of molecular oxygen"/>
    <property type="evidence" value="ECO:0007669"/>
    <property type="project" value="InterPro"/>
</dbReference>
<dbReference type="Gene3D" id="1.10.630.10">
    <property type="entry name" value="Cytochrome P450"/>
    <property type="match status" value="1"/>
</dbReference>
<dbReference type="GO" id="GO:0005506">
    <property type="term" value="F:iron ion binding"/>
    <property type="evidence" value="ECO:0007669"/>
    <property type="project" value="InterPro"/>
</dbReference>